<evidence type="ECO:0000313" key="1">
    <source>
        <dbReference type="EMBL" id="KAI3765652.1"/>
    </source>
</evidence>
<gene>
    <name evidence="1" type="ORF">L2E82_15693</name>
</gene>
<keyword evidence="2" id="KW-1185">Reference proteome</keyword>
<dbReference type="EMBL" id="CM042011">
    <property type="protein sequence ID" value="KAI3765652.1"/>
    <property type="molecule type" value="Genomic_DNA"/>
</dbReference>
<reference evidence="1 2" key="2">
    <citation type="journal article" date="2022" name="Mol. Ecol. Resour.">
        <title>The genomes of chicory, endive, great burdock and yacon provide insights into Asteraceae paleo-polyploidization history and plant inulin production.</title>
        <authorList>
            <person name="Fan W."/>
            <person name="Wang S."/>
            <person name="Wang H."/>
            <person name="Wang A."/>
            <person name="Jiang F."/>
            <person name="Liu H."/>
            <person name="Zhao H."/>
            <person name="Xu D."/>
            <person name="Zhang Y."/>
        </authorList>
    </citation>
    <scope>NUCLEOTIDE SEQUENCE [LARGE SCALE GENOMIC DNA]</scope>
    <source>
        <strain evidence="2">cv. Punajuju</strain>
        <tissue evidence="1">Leaves</tissue>
    </source>
</reference>
<name>A0ACB9F3G9_CICIN</name>
<comment type="caution">
    <text evidence="1">The sequence shown here is derived from an EMBL/GenBank/DDBJ whole genome shotgun (WGS) entry which is preliminary data.</text>
</comment>
<proteinExistence type="predicted"/>
<sequence length="96" mass="10329">MILIPTIKINPLPSSPFTPPAASSSPGSLSIYAPGRRTAFYACDLHELIDYAKSELKCKPVQPKPVFNALLFTAGVLLLPLLVLPLLVLSRSLISD</sequence>
<protein>
    <submittedName>
        <fullName evidence="1">Uncharacterized protein</fullName>
    </submittedName>
</protein>
<reference evidence="2" key="1">
    <citation type="journal article" date="2022" name="Mol. Ecol. Resour.">
        <title>The genomes of chicory, endive, great burdock and yacon provide insights into Asteraceae palaeo-polyploidization history and plant inulin production.</title>
        <authorList>
            <person name="Fan W."/>
            <person name="Wang S."/>
            <person name="Wang H."/>
            <person name="Wang A."/>
            <person name="Jiang F."/>
            <person name="Liu H."/>
            <person name="Zhao H."/>
            <person name="Xu D."/>
            <person name="Zhang Y."/>
        </authorList>
    </citation>
    <scope>NUCLEOTIDE SEQUENCE [LARGE SCALE GENOMIC DNA]</scope>
    <source>
        <strain evidence="2">cv. Punajuju</strain>
    </source>
</reference>
<dbReference type="Proteomes" id="UP001055811">
    <property type="component" value="Linkage Group LG03"/>
</dbReference>
<evidence type="ECO:0000313" key="2">
    <source>
        <dbReference type="Proteomes" id="UP001055811"/>
    </source>
</evidence>
<organism evidence="1 2">
    <name type="scientific">Cichorium intybus</name>
    <name type="common">Chicory</name>
    <dbReference type="NCBI Taxonomy" id="13427"/>
    <lineage>
        <taxon>Eukaryota</taxon>
        <taxon>Viridiplantae</taxon>
        <taxon>Streptophyta</taxon>
        <taxon>Embryophyta</taxon>
        <taxon>Tracheophyta</taxon>
        <taxon>Spermatophyta</taxon>
        <taxon>Magnoliopsida</taxon>
        <taxon>eudicotyledons</taxon>
        <taxon>Gunneridae</taxon>
        <taxon>Pentapetalae</taxon>
        <taxon>asterids</taxon>
        <taxon>campanulids</taxon>
        <taxon>Asterales</taxon>
        <taxon>Asteraceae</taxon>
        <taxon>Cichorioideae</taxon>
        <taxon>Cichorieae</taxon>
        <taxon>Cichoriinae</taxon>
        <taxon>Cichorium</taxon>
    </lineage>
</organism>
<accession>A0ACB9F3G9</accession>